<keyword evidence="2" id="KW-0812">Transmembrane</keyword>
<feature type="transmembrane region" description="Helical" evidence="2">
    <location>
        <begin position="104"/>
        <end position="125"/>
    </location>
</feature>
<feature type="compositionally biased region" description="Basic and acidic residues" evidence="1">
    <location>
        <begin position="69"/>
        <end position="89"/>
    </location>
</feature>
<keyword evidence="4" id="KW-1185">Reference proteome</keyword>
<name>A0AAJ1PRG5_9MOLU</name>
<organism evidence="3 4">
    <name type="scientific">Mycoplasma phocimorsus</name>
    <dbReference type="NCBI Taxonomy" id="3045839"/>
    <lineage>
        <taxon>Bacteria</taxon>
        <taxon>Bacillati</taxon>
        <taxon>Mycoplasmatota</taxon>
        <taxon>Mollicutes</taxon>
        <taxon>Mycoplasmataceae</taxon>
        <taxon>Mycoplasma</taxon>
    </lineage>
</organism>
<keyword evidence="2" id="KW-0472">Membrane</keyword>
<dbReference type="RefSeq" id="WP_283827374.1">
    <property type="nucleotide sequence ID" value="NZ_JASDDP010000024.1"/>
</dbReference>
<evidence type="ECO:0000313" key="4">
    <source>
        <dbReference type="Proteomes" id="UP001224428"/>
    </source>
</evidence>
<dbReference type="AlphaFoldDB" id="A0AAJ1PRG5"/>
<proteinExistence type="predicted"/>
<evidence type="ECO:0000256" key="2">
    <source>
        <dbReference type="SAM" id="Phobius"/>
    </source>
</evidence>
<reference evidence="3" key="1">
    <citation type="submission" date="2023-05" db="EMBL/GenBank/DDBJ databases">
        <title>Mycoplasma phocimorsus sp. nov., isolated from Scandinavian patients with seal finger or septic arthritis after contact with seals.</title>
        <authorList>
            <person name="Skafte-Holm A."/>
            <person name="Pedersen T.R."/>
            <person name="Froelund M."/>
            <person name="Stegger M."/>
            <person name="Qvortrup K."/>
            <person name="Michaels D.L."/>
            <person name="Brown D.R."/>
            <person name="Jensen J.S."/>
        </authorList>
    </citation>
    <scope>NUCLEOTIDE SEQUENCE</scope>
    <source>
        <strain evidence="3">M5725</strain>
    </source>
</reference>
<feature type="region of interest" description="Disordered" evidence="1">
    <location>
        <begin position="69"/>
        <end position="96"/>
    </location>
</feature>
<gene>
    <name evidence="3" type="ORF">QLQ80_02710</name>
</gene>
<dbReference type="Proteomes" id="UP001224428">
    <property type="component" value="Unassembled WGS sequence"/>
</dbReference>
<comment type="caution">
    <text evidence="3">The sequence shown here is derived from an EMBL/GenBank/DDBJ whole genome shotgun (WGS) entry which is preliminary data.</text>
</comment>
<evidence type="ECO:0000256" key="1">
    <source>
        <dbReference type="SAM" id="MobiDB-lite"/>
    </source>
</evidence>
<accession>A0AAJ1PRG5</accession>
<protein>
    <submittedName>
        <fullName evidence="3">Uncharacterized protein</fullName>
    </submittedName>
</protein>
<keyword evidence="2" id="KW-1133">Transmembrane helix</keyword>
<sequence>MKEELADAKILEKKIRGTEIDVQVDPVLLFKADDLVIENKEDLLSLADENKLKSENLVIEEETKNLEKIEHSKEEKASPLNKDVKHSESHNSTNWAKNNPGKTAAIVFGVLAGATLTGVAIWQLYEHFKNTQYWEFIEEIIEKKYTIEVTEIEDIVEKEVIEYINLTTTDSNKYLQLLKICLHYAYKKETKKIIEIVKKIHRKKVISKNKKETLSWEEQTLSEIKNVKTTITNFGTKIYKEEISYAIKKSRTKK</sequence>
<dbReference type="EMBL" id="JASDDP010000024">
    <property type="protein sequence ID" value="MDJ1645977.1"/>
    <property type="molecule type" value="Genomic_DNA"/>
</dbReference>
<evidence type="ECO:0000313" key="3">
    <source>
        <dbReference type="EMBL" id="MDJ1645977.1"/>
    </source>
</evidence>